<gene>
    <name evidence="1" type="ORF">CYLTODRAFT_425255</name>
</gene>
<organism evidence="1 2">
    <name type="scientific">Cylindrobasidium torrendii FP15055 ss-10</name>
    <dbReference type="NCBI Taxonomy" id="1314674"/>
    <lineage>
        <taxon>Eukaryota</taxon>
        <taxon>Fungi</taxon>
        <taxon>Dikarya</taxon>
        <taxon>Basidiomycota</taxon>
        <taxon>Agaricomycotina</taxon>
        <taxon>Agaricomycetes</taxon>
        <taxon>Agaricomycetidae</taxon>
        <taxon>Agaricales</taxon>
        <taxon>Marasmiineae</taxon>
        <taxon>Physalacriaceae</taxon>
        <taxon>Cylindrobasidium</taxon>
    </lineage>
</organism>
<protein>
    <submittedName>
        <fullName evidence="1">Uncharacterized protein</fullName>
    </submittedName>
</protein>
<dbReference type="AlphaFoldDB" id="A0A0D7B2F1"/>
<accession>A0A0D7B2F1</accession>
<keyword evidence="2" id="KW-1185">Reference proteome</keyword>
<dbReference type="EMBL" id="KN880638">
    <property type="protein sequence ID" value="KIY64385.1"/>
    <property type="molecule type" value="Genomic_DNA"/>
</dbReference>
<evidence type="ECO:0000313" key="1">
    <source>
        <dbReference type="EMBL" id="KIY64385.1"/>
    </source>
</evidence>
<reference evidence="1 2" key="1">
    <citation type="journal article" date="2015" name="Fungal Genet. Biol.">
        <title>Evolution of novel wood decay mechanisms in Agaricales revealed by the genome sequences of Fistulina hepatica and Cylindrobasidium torrendii.</title>
        <authorList>
            <person name="Floudas D."/>
            <person name="Held B.W."/>
            <person name="Riley R."/>
            <person name="Nagy L.G."/>
            <person name="Koehler G."/>
            <person name="Ransdell A.S."/>
            <person name="Younus H."/>
            <person name="Chow J."/>
            <person name="Chiniquy J."/>
            <person name="Lipzen A."/>
            <person name="Tritt A."/>
            <person name="Sun H."/>
            <person name="Haridas S."/>
            <person name="LaButti K."/>
            <person name="Ohm R.A."/>
            <person name="Kues U."/>
            <person name="Blanchette R.A."/>
            <person name="Grigoriev I.V."/>
            <person name="Minto R.E."/>
            <person name="Hibbett D.S."/>
        </authorList>
    </citation>
    <scope>NUCLEOTIDE SEQUENCE [LARGE SCALE GENOMIC DNA]</scope>
    <source>
        <strain evidence="1 2">FP15055 ss-10</strain>
    </source>
</reference>
<dbReference type="Proteomes" id="UP000054007">
    <property type="component" value="Unassembled WGS sequence"/>
</dbReference>
<proteinExistence type="predicted"/>
<name>A0A0D7B2F1_9AGAR</name>
<evidence type="ECO:0000313" key="2">
    <source>
        <dbReference type="Proteomes" id="UP000054007"/>
    </source>
</evidence>
<sequence>MTTPATPANAGHDRQAKHGLKIYTDAHTTIPFFDAEHTPTTIHHPEHATVGLAELRGRLEASLGDCNYHHGPATVFARLLTIQNGKQI</sequence>